<proteinExistence type="predicted"/>
<dbReference type="InterPro" id="IPR029058">
    <property type="entry name" value="AB_hydrolase_fold"/>
</dbReference>
<keyword evidence="3" id="KW-0378">Hydrolase</keyword>
<evidence type="ECO:0000313" key="6">
    <source>
        <dbReference type="Proteomes" id="UP001231941"/>
    </source>
</evidence>
<keyword evidence="1" id="KW-0719">Serine esterase</keyword>
<name>A0ABT9ITJ5_9BACL</name>
<dbReference type="Gene3D" id="3.40.50.1820">
    <property type="entry name" value="alpha/beta hydrolase"/>
    <property type="match status" value="1"/>
</dbReference>
<protein>
    <submittedName>
        <fullName evidence="5">Acetylxylan esterase</fullName>
    </submittedName>
</protein>
<dbReference type="SUPFAM" id="SSF53474">
    <property type="entry name" value="alpha/beta-Hydrolases"/>
    <property type="match status" value="1"/>
</dbReference>
<evidence type="ECO:0000256" key="3">
    <source>
        <dbReference type="ARBA" id="ARBA00022801"/>
    </source>
</evidence>
<feature type="domain" description="4-O-methyl-glucuronoyl methylesterase-like" evidence="4">
    <location>
        <begin position="139"/>
        <end position="326"/>
    </location>
</feature>
<dbReference type="EMBL" id="JAVAMP010000001">
    <property type="protein sequence ID" value="MDP5272658.1"/>
    <property type="molecule type" value="Genomic_DNA"/>
</dbReference>
<dbReference type="Proteomes" id="UP001231941">
    <property type="component" value="Unassembled WGS sequence"/>
</dbReference>
<evidence type="ECO:0000259" key="4">
    <source>
        <dbReference type="Pfam" id="PF22244"/>
    </source>
</evidence>
<comment type="caution">
    <text evidence="5">The sequence shown here is derived from an EMBL/GenBank/DDBJ whole genome shotgun (WGS) entry which is preliminary data.</text>
</comment>
<dbReference type="InterPro" id="IPR054579">
    <property type="entry name" value="GCE-like_dom"/>
</dbReference>
<dbReference type="Pfam" id="PF22244">
    <property type="entry name" value="GCE_fung"/>
    <property type="match status" value="1"/>
</dbReference>
<keyword evidence="2" id="KW-0732">Signal</keyword>
<evidence type="ECO:0000256" key="2">
    <source>
        <dbReference type="ARBA" id="ARBA00022729"/>
    </source>
</evidence>
<dbReference type="PANTHER" id="PTHR47381:SF3">
    <property type="entry name" value="ALPHA_BETA-HYDROLASES SUPERFAMILY PROTEIN"/>
    <property type="match status" value="1"/>
</dbReference>
<accession>A0ABT9ITJ5</accession>
<reference evidence="5 6" key="1">
    <citation type="submission" date="2023-08" db="EMBL/GenBank/DDBJ databases">
        <authorList>
            <person name="Park J.-S."/>
        </authorList>
    </citation>
    <scope>NUCLEOTIDE SEQUENCE [LARGE SCALE GENOMIC DNA]</scope>
    <source>
        <strain evidence="5 6">2205SS18-9</strain>
    </source>
</reference>
<gene>
    <name evidence="5" type="ORF">Q5Y73_00920</name>
</gene>
<evidence type="ECO:0000256" key="1">
    <source>
        <dbReference type="ARBA" id="ARBA00022487"/>
    </source>
</evidence>
<dbReference type="PANTHER" id="PTHR47381">
    <property type="entry name" value="ALPHA/BETA-HYDROLASES SUPERFAMILY PROTEIN"/>
    <property type="match status" value="1"/>
</dbReference>
<keyword evidence="6" id="KW-1185">Reference proteome</keyword>
<organism evidence="5 6">
    <name type="scientific">Chengkuizengella axinellae</name>
    <dbReference type="NCBI Taxonomy" id="3064388"/>
    <lineage>
        <taxon>Bacteria</taxon>
        <taxon>Bacillati</taxon>
        <taxon>Bacillota</taxon>
        <taxon>Bacilli</taxon>
        <taxon>Bacillales</taxon>
        <taxon>Paenibacillaceae</taxon>
        <taxon>Chengkuizengella</taxon>
    </lineage>
</organism>
<dbReference type="RefSeq" id="WP_305989969.1">
    <property type="nucleotide sequence ID" value="NZ_JAVAMP010000001.1"/>
</dbReference>
<evidence type="ECO:0000313" key="5">
    <source>
        <dbReference type="EMBL" id="MDP5272658.1"/>
    </source>
</evidence>
<sequence length="383" mass="43478">MQESSITKHLIEESGERKLPDPLYTNAGEQIISTEQWESNRRPELLEMFKEHIYGRSPVNRPDSLSFNVVETKSVMEGNAVLKKVDISFEGPGGKGIIHLKVFVPTNLKKPAPAFVLINKFNDEQERKEMWGYSPEKSMIERGYGAVFYCTADVDPDEHDEFKNGVHGIYDEEQRPSDAWGTIAAWAWGASRVMDYLETDTDIDSDKVAIVGHSRSGKTALWTGALDERFAFVISNESGSTGAAISRGKIGETINQINTKFPHWFNDNYKSFNDREFELPVDQHMLLSMIAPRPIYVASASEDLWCDPESEFLSLSFATSVYQLYGFKGLGTKQPPPIDSPIIGDQMGYHNRYGKHKLKEYDLVQFMNFWDGYFEKENGHKKG</sequence>